<dbReference type="Proteomes" id="UP000256601">
    <property type="component" value="Unassembled WGS sequence"/>
</dbReference>
<dbReference type="eggNOG" id="KOG2987">
    <property type="taxonomic scope" value="Eukaryota"/>
</dbReference>
<feature type="domain" description="Sphingolipid delta4-desaturase N-terminal" evidence="11">
    <location>
        <begin position="30"/>
        <end position="68"/>
    </location>
</feature>
<evidence type="ECO:0000256" key="8">
    <source>
        <dbReference type="PIRNR" id="PIRNR017228"/>
    </source>
</evidence>
<dbReference type="EMBL" id="KZ859054">
    <property type="protein sequence ID" value="RDW24015.1"/>
    <property type="molecule type" value="Genomic_DNA"/>
</dbReference>
<evidence type="ECO:0000256" key="5">
    <source>
        <dbReference type="ARBA" id="ARBA00023002"/>
    </source>
</evidence>
<evidence type="ECO:0000313" key="12">
    <source>
        <dbReference type="EMBL" id="AOW03660.1"/>
    </source>
</evidence>
<feature type="compositionally biased region" description="Polar residues" evidence="9">
    <location>
        <begin position="1"/>
        <end position="19"/>
    </location>
</feature>
<dbReference type="CDD" id="cd03508">
    <property type="entry name" value="Delta4-sphingolipid-FADS-like"/>
    <property type="match status" value="1"/>
</dbReference>
<dbReference type="VEuPathDB" id="FungiDB:YALI1_D08000g"/>
<comment type="function">
    <text evidence="8">Delta(4)-fatty-acid desaturase which introduces a double bond at the 4-position in the long-chain base (LCB) of ceramides.</text>
</comment>
<comment type="catalytic activity">
    <reaction evidence="8">
        <text>an N-acylsphinganine + 2 Fe(II)-[cytochrome b5] + O2 + 2 H(+) = an N-acylsphing-4-enine + 2 Fe(III)-[cytochrome b5] + 2 H2O</text>
        <dbReference type="Rhea" id="RHEA:46544"/>
        <dbReference type="Rhea" id="RHEA-COMP:10438"/>
        <dbReference type="Rhea" id="RHEA-COMP:10439"/>
        <dbReference type="ChEBI" id="CHEBI:15377"/>
        <dbReference type="ChEBI" id="CHEBI:15378"/>
        <dbReference type="ChEBI" id="CHEBI:15379"/>
        <dbReference type="ChEBI" id="CHEBI:29033"/>
        <dbReference type="ChEBI" id="CHEBI:29034"/>
        <dbReference type="ChEBI" id="CHEBI:31488"/>
        <dbReference type="ChEBI" id="CHEBI:52639"/>
        <dbReference type="EC" id="1.14.19.17"/>
    </reaction>
</comment>
<dbReference type="UniPathway" id="UPA00222"/>
<reference evidence="12 14" key="1">
    <citation type="journal article" date="2016" name="PLoS ONE">
        <title>Sequence Assembly of Yarrowia lipolytica Strain W29/CLIB89 Shows Transposable Element Diversity.</title>
        <authorList>
            <person name="Magnan C."/>
            <person name="Yu J."/>
            <person name="Chang I."/>
            <person name="Jahn E."/>
            <person name="Kanomata Y."/>
            <person name="Wu J."/>
            <person name="Zeller M."/>
            <person name="Oakes M."/>
            <person name="Baldi P."/>
            <person name="Sandmeyer S."/>
        </authorList>
    </citation>
    <scope>NUCLEOTIDE SEQUENCE [LARGE SCALE GENOMIC DNA]</scope>
    <source>
        <strain evidence="12">CLIB89</strain>
        <strain evidence="14">CLIB89(W29)</strain>
    </source>
</reference>
<organism evidence="12 14">
    <name type="scientific">Yarrowia lipolytica</name>
    <name type="common">Candida lipolytica</name>
    <dbReference type="NCBI Taxonomy" id="4952"/>
    <lineage>
        <taxon>Eukaryota</taxon>
        <taxon>Fungi</taxon>
        <taxon>Dikarya</taxon>
        <taxon>Ascomycota</taxon>
        <taxon>Saccharomycotina</taxon>
        <taxon>Dipodascomycetes</taxon>
        <taxon>Dipodascales</taxon>
        <taxon>Dipodascales incertae sedis</taxon>
        <taxon>Yarrowia</taxon>
    </lineage>
</organism>
<sequence length="380" mass="43302">MSTETQNEVRSRHVTTANEQHPKIHSAGPVSEADFFWTYQEEPHRSRRMEIIKAHPEVTKLTGHEPLTKWVVLGVVSLQFTCAYLLRNSPILSWPFLITAYVIGAVCIQNLFLAIHELSHNLGFKKPIHNKLFSIFANAPIGIPYSAGFGPYHLLHHKHLGDFRFDTDLPTPLEAALFSNVAGKAFFATFQLFFYAIRPICVAQLPFSIIHFLNIAAQVAVDVAVIKFWGMQSFWYLIISSFFAGSLHPVAGHFIAEHYVLGDNVDDAESTMKESGSDKLMADKNRNSSSVAPPETYSYYGILNLVTYNVGYHNEHHDFPFVPWTRLPALREMAKDFYDPLPQVKSWSMTIVDFIRDDRVSLWCRVKRDEAQMKRLAART</sequence>
<accession>A0A1D8NDF1</accession>
<dbReference type="InterPro" id="IPR011388">
    <property type="entry name" value="DES1/DES2"/>
</dbReference>
<dbReference type="RefSeq" id="XP_502476.1">
    <property type="nucleotide sequence ID" value="XM_502476.1"/>
</dbReference>
<feature type="region of interest" description="Disordered" evidence="9">
    <location>
        <begin position="1"/>
        <end position="23"/>
    </location>
</feature>
<comment type="subcellular location">
    <subcellularLocation>
        <location evidence="1">Membrane</location>
        <topology evidence="1">Multi-pass membrane protein</topology>
    </subcellularLocation>
</comment>
<dbReference type="AlphaFoldDB" id="A0A1D8NDF1"/>
<feature type="transmembrane region" description="Helical" evidence="10">
    <location>
        <begin position="209"/>
        <end position="229"/>
    </location>
</feature>
<dbReference type="InterPro" id="IPR013866">
    <property type="entry name" value="Sphingolipid_d4-desaturase_N"/>
</dbReference>
<dbReference type="GO" id="GO:0046513">
    <property type="term" value="P:ceramide biosynthetic process"/>
    <property type="evidence" value="ECO:0007669"/>
    <property type="project" value="TreeGrafter"/>
</dbReference>
<evidence type="ECO:0000256" key="3">
    <source>
        <dbReference type="ARBA" id="ARBA00022692"/>
    </source>
</evidence>
<evidence type="ECO:0000256" key="9">
    <source>
        <dbReference type="SAM" id="MobiDB-lite"/>
    </source>
</evidence>
<keyword evidence="8" id="KW-0746">Sphingolipid metabolism</keyword>
<evidence type="ECO:0000256" key="7">
    <source>
        <dbReference type="ARBA" id="ARBA00023136"/>
    </source>
</evidence>
<dbReference type="GO" id="GO:0016020">
    <property type="term" value="C:membrane"/>
    <property type="evidence" value="ECO:0007669"/>
    <property type="project" value="UniProtKB-SubCell"/>
</dbReference>
<dbReference type="Proteomes" id="UP000182444">
    <property type="component" value="Chromosome 1D"/>
</dbReference>
<dbReference type="OrthoDB" id="200948at2759"/>
<dbReference type="Pfam" id="PF00487">
    <property type="entry name" value="FA_desaturase"/>
    <property type="match status" value="1"/>
</dbReference>
<keyword evidence="6 8" id="KW-0443">Lipid metabolism</keyword>
<evidence type="ECO:0000313" key="14">
    <source>
        <dbReference type="Proteomes" id="UP000182444"/>
    </source>
</evidence>
<dbReference type="VEuPathDB" id="FungiDB:YALI0_D06237g"/>
<evidence type="ECO:0000256" key="6">
    <source>
        <dbReference type="ARBA" id="ARBA00023098"/>
    </source>
</evidence>
<comment type="pathway">
    <text evidence="8">Lipid metabolism; sphingolipid metabolism.</text>
</comment>
<evidence type="ECO:0000256" key="4">
    <source>
        <dbReference type="ARBA" id="ARBA00022989"/>
    </source>
</evidence>
<keyword evidence="5 8" id="KW-0560">Oxidoreductase</keyword>
<feature type="transmembrane region" description="Helical" evidence="10">
    <location>
        <begin position="175"/>
        <end position="197"/>
    </location>
</feature>
<dbReference type="EC" id="1.14.19.17" evidence="8"/>
<feature type="transmembrane region" description="Helical" evidence="10">
    <location>
        <begin position="235"/>
        <end position="256"/>
    </location>
</feature>
<reference evidence="13 15" key="2">
    <citation type="submission" date="2018-07" db="EMBL/GenBank/DDBJ databases">
        <title>Draft Genome Assemblies for Five Robust Yarrowia lipolytica Strains Exhibiting High Lipid Production and Pentose Sugar Utilization and Sugar Alcohol Secretion from Undetoxified Lignocellulosic Biomass Hydrolysates.</title>
        <authorList>
            <consortium name="DOE Joint Genome Institute"/>
            <person name="Walker C."/>
            <person name="Ryu S."/>
            <person name="Na H."/>
            <person name="Zane M."/>
            <person name="LaButti K."/>
            <person name="Lipzen A."/>
            <person name="Haridas S."/>
            <person name="Barry K."/>
            <person name="Grigoriev I.V."/>
            <person name="Quarterman J."/>
            <person name="Slininger P."/>
            <person name="Dien B."/>
            <person name="Trinh C.T."/>
        </authorList>
    </citation>
    <scope>NUCLEOTIDE SEQUENCE [LARGE SCALE GENOMIC DNA]</scope>
    <source>
        <strain evidence="13 15">YB392</strain>
    </source>
</reference>
<feature type="transmembrane region" description="Helical" evidence="10">
    <location>
        <begin position="92"/>
        <end position="115"/>
    </location>
</feature>
<evidence type="ECO:0000313" key="15">
    <source>
        <dbReference type="Proteomes" id="UP000256601"/>
    </source>
</evidence>
<dbReference type="SMART" id="SM01269">
    <property type="entry name" value="Lipid_DES"/>
    <property type="match status" value="1"/>
</dbReference>
<comment type="similarity">
    <text evidence="2 8">Belongs to the fatty acid desaturase type 1 family. DEGS subfamily.</text>
</comment>
<dbReference type="PANTHER" id="PTHR12879">
    <property type="entry name" value="SPHINGOLIPID DELTA 4 DESATURASE/C-4 HYDROXYLASE PROTEIN DES2"/>
    <property type="match status" value="1"/>
</dbReference>
<protein>
    <recommendedName>
        <fullName evidence="8">Sphingolipid delta(4)-desaturase</fullName>
        <ecNumber evidence="8">1.14.19.17</ecNumber>
    </recommendedName>
</protein>
<keyword evidence="4 10" id="KW-1133">Transmembrane helix</keyword>
<keyword evidence="7 8" id="KW-0472">Membrane</keyword>
<keyword evidence="3 10" id="KW-0812">Transmembrane</keyword>
<evidence type="ECO:0000256" key="1">
    <source>
        <dbReference type="ARBA" id="ARBA00004141"/>
    </source>
</evidence>
<feature type="transmembrane region" description="Helical" evidence="10">
    <location>
        <begin position="67"/>
        <end position="86"/>
    </location>
</feature>
<evidence type="ECO:0000256" key="10">
    <source>
        <dbReference type="SAM" id="Phobius"/>
    </source>
</evidence>
<evidence type="ECO:0000313" key="13">
    <source>
        <dbReference type="EMBL" id="RDW24015.1"/>
    </source>
</evidence>
<evidence type="ECO:0000259" key="11">
    <source>
        <dbReference type="SMART" id="SM01269"/>
    </source>
</evidence>
<dbReference type="EMBL" id="CP017556">
    <property type="protein sequence ID" value="AOW03660.1"/>
    <property type="molecule type" value="Genomic_DNA"/>
</dbReference>
<dbReference type="PANTHER" id="PTHR12879:SF8">
    <property type="entry name" value="SPHINGOLIPID DELTA(4)-DESATURASE DES1"/>
    <property type="match status" value="1"/>
</dbReference>
<dbReference type="InterPro" id="IPR005804">
    <property type="entry name" value="FA_desaturase_dom"/>
</dbReference>
<dbReference type="KEGG" id="yli:2910865"/>
<evidence type="ECO:0000256" key="2">
    <source>
        <dbReference type="ARBA" id="ARBA00006146"/>
    </source>
</evidence>
<dbReference type="Pfam" id="PF08557">
    <property type="entry name" value="Lipid_DES"/>
    <property type="match status" value="1"/>
</dbReference>
<feature type="transmembrane region" description="Helical" evidence="10">
    <location>
        <begin position="135"/>
        <end position="155"/>
    </location>
</feature>
<dbReference type="GO" id="GO:0042284">
    <property type="term" value="F:sphingolipid delta-4 desaturase activity"/>
    <property type="evidence" value="ECO:0007669"/>
    <property type="project" value="UniProtKB-UniRule"/>
</dbReference>
<proteinExistence type="inferred from homology"/>
<dbReference type="GeneID" id="2910865"/>
<name>A0A1D8NDF1_YARLL</name>
<gene>
    <name evidence="13" type="ORF">B0I71DRAFT_135003</name>
    <name evidence="12" type="ORF">YALI1_D08000g</name>
</gene>
<dbReference type="OMA" id="GATCNQN"/>
<dbReference type="PIRSF" id="PIRSF017228">
    <property type="entry name" value="Sphnglp_dlt4_des"/>
    <property type="match status" value="1"/>
</dbReference>